<dbReference type="CDD" id="cd08195">
    <property type="entry name" value="DHQS"/>
    <property type="match status" value="1"/>
</dbReference>
<feature type="binding site" evidence="17">
    <location>
        <position position="249"/>
    </location>
    <ligand>
        <name>Zn(2+)</name>
        <dbReference type="ChEBI" id="CHEBI:29105"/>
    </ligand>
</feature>
<dbReference type="GO" id="GO:0009073">
    <property type="term" value="P:aromatic amino acid family biosynthetic process"/>
    <property type="evidence" value="ECO:0007669"/>
    <property type="project" value="UniProtKB-KW"/>
</dbReference>
<evidence type="ECO:0000259" key="18">
    <source>
        <dbReference type="Pfam" id="PF01761"/>
    </source>
</evidence>
<evidence type="ECO:0000256" key="10">
    <source>
        <dbReference type="ARBA" id="ARBA00022723"/>
    </source>
</evidence>
<dbReference type="GO" id="GO:0005737">
    <property type="term" value="C:cytoplasm"/>
    <property type="evidence" value="ECO:0007669"/>
    <property type="project" value="UniProtKB-SubCell"/>
</dbReference>
<comment type="cofactor">
    <cofactor evidence="2 17">
        <name>NAD(+)</name>
        <dbReference type="ChEBI" id="CHEBI:57540"/>
    </cofactor>
</comment>
<reference evidence="20" key="2">
    <citation type="submission" date="2020-09" db="EMBL/GenBank/DDBJ databases">
        <authorList>
            <person name="Sun Q."/>
            <person name="Ohkuma M."/>
        </authorList>
    </citation>
    <scope>NUCLEOTIDE SEQUENCE</scope>
    <source>
        <strain evidence="20">JCM 14719</strain>
    </source>
</reference>
<evidence type="ECO:0000259" key="19">
    <source>
        <dbReference type="Pfam" id="PF24621"/>
    </source>
</evidence>
<accession>A0A8J3FA81</accession>
<feature type="domain" description="3-dehydroquinate synthase N-terminal" evidence="18">
    <location>
        <begin position="70"/>
        <end position="181"/>
    </location>
</feature>
<dbReference type="PANTHER" id="PTHR43622">
    <property type="entry name" value="3-DEHYDROQUINATE SYNTHASE"/>
    <property type="match status" value="1"/>
</dbReference>
<dbReference type="GO" id="GO:0046872">
    <property type="term" value="F:metal ion binding"/>
    <property type="evidence" value="ECO:0007669"/>
    <property type="project" value="UniProtKB-KW"/>
</dbReference>
<keyword evidence="9 17" id="KW-0028">Amino-acid biosynthesis</keyword>
<keyword evidence="10 17" id="KW-0479">Metal-binding</keyword>
<dbReference type="RefSeq" id="WP_188816827.1">
    <property type="nucleotide sequence ID" value="NZ_BMOF01000010.1"/>
</dbReference>
<organism evidence="20 21">
    <name type="scientific">Calditerricola satsumensis</name>
    <dbReference type="NCBI Taxonomy" id="373054"/>
    <lineage>
        <taxon>Bacteria</taxon>
        <taxon>Bacillati</taxon>
        <taxon>Bacillota</taxon>
        <taxon>Bacilli</taxon>
        <taxon>Bacillales</taxon>
        <taxon>Bacillaceae</taxon>
        <taxon>Calditerricola</taxon>
    </lineage>
</organism>
<dbReference type="AlphaFoldDB" id="A0A8J3FA81"/>
<feature type="binding site" evidence="17">
    <location>
        <position position="153"/>
    </location>
    <ligand>
        <name>NAD(+)</name>
        <dbReference type="ChEBI" id="CHEBI:57540"/>
    </ligand>
</feature>
<dbReference type="Proteomes" id="UP000637720">
    <property type="component" value="Unassembled WGS sequence"/>
</dbReference>
<comment type="function">
    <text evidence="17">Catalyzes the conversion of 3-deoxy-D-arabino-heptulosonate 7-phosphate (DAHP) to dehydroquinate (DHQ).</text>
</comment>
<evidence type="ECO:0000256" key="7">
    <source>
        <dbReference type="ARBA" id="ARBA00017684"/>
    </source>
</evidence>
<evidence type="ECO:0000256" key="2">
    <source>
        <dbReference type="ARBA" id="ARBA00001911"/>
    </source>
</evidence>
<reference evidence="20" key="1">
    <citation type="journal article" date="2014" name="Int. J. Syst. Evol. Microbiol.">
        <title>Complete genome sequence of Corynebacterium casei LMG S-19264T (=DSM 44701T), isolated from a smear-ripened cheese.</title>
        <authorList>
            <consortium name="US DOE Joint Genome Institute (JGI-PGF)"/>
            <person name="Walter F."/>
            <person name="Albersmeier A."/>
            <person name="Kalinowski J."/>
            <person name="Ruckert C."/>
        </authorList>
    </citation>
    <scope>NUCLEOTIDE SEQUENCE</scope>
    <source>
        <strain evidence="20">JCM 14719</strain>
    </source>
</reference>
<evidence type="ECO:0000313" key="20">
    <source>
        <dbReference type="EMBL" id="GGJ96088.1"/>
    </source>
</evidence>
<keyword evidence="15 17" id="KW-0456">Lyase</keyword>
<evidence type="ECO:0000256" key="17">
    <source>
        <dbReference type="HAMAP-Rule" id="MF_00110"/>
    </source>
</evidence>
<comment type="pathway">
    <text evidence="4 17">Metabolic intermediate biosynthesis; chorismate biosynthesis; chorismate from D-erythrose 4-phosphate and phosphoenolpyruvate: step 2/7.</text>
</comment>
<keyword evidence="12 17" id="KW-0862">Zinc</keyword>
<feature type="binding site" evidence="17">
    <location>
        <position position="186"/>
    </location>
    <ligand>
        <name>Zn(2+)</name>
        <dbReference type="ChEBI" id="CHEBI:29105"/>
    </ligand>
</feature>
<keyword evidence="14 17" id="KW-0057">Aromatic amino acid biosynthesis</keyword>
<keyword evidence="21" id="KW-1185">Reference proteome</keyword>
<dbReference type="Pfam" id="PF24621">
    <property type="entry name" value="DHQS_C"/>
    <property type="match status" value="1"/>
</dbReference>
<name>A0A8J3FA81_9BACI</name>
<comment type="catalytic activity">
    <reaction evidence="1 17">
        <text>7-phospho-2-dehydro-3-deoxy-D-arabino-heptonate = 3-dehydroquinate + phosphate</text>
        <dbReference type="Rhea" id="RHEA:21968"/>
        <dbReference type="ChEBI" id="CHEBI:32364"/>
        <dbReference type="ChEBI" id="CHEBI:43474"/>
        <dbReference type="ChEBI" id="CHEBI:58394"/>
        <dbReference type="EC" id="4.2.3.4"/>
    </reaction>
</comment>
<comment type="similarity">
    <text evidence="5 17">Belongs to the sugar phosphate cyclases superfamily. Dehydroquinate synthase family.</text>
</comment>
<evidence type="ECO:0000256" key="6">
    <source>
        <dbReference type="ARBA" id="ARBA00013031"/>
    </source>
</evidence>
<keyword evidence="16 17" id="KW-0170">Cobalt</keyword>
<dbReference type="Gene3D" id="1.20.1090.10">
    <property type="entry name" value="Dehydroquinate synthase-like - alpha domain"/>
    <property type="match status" value="1"/>
</dbReference>
<evidence type="ECO:0000256" key="8">
    <source>
        <dbReference type="ARBA" id="ARBA00022490"/>
    </source>
</evidence>
<evidence type="ECO:0000256" key="16">
    <source>
        <dbReference type="ARBA" id="ARBA00023285"/>
    </source>
</evidence>
<evidence type="ECO:0000256" key="4">
    <source>
        <dbReference type="ARBA" id="ARBA00004661"/>
    </source>
</evidence>
<feature type="domain" description="3-dehydroquinate synthase C-terminal" evidence="19">
    <location>
        <begin position="183"/>
        <end position="326"/>
    </location>
</feature>
<dbReference type="PANTHER" id="PTHR43622:SF7">
    <property type="entry name" value="3-DEHYDROQUINATE SYNTHASE, CHLOROPLASTIC"/>
    <property type="match status" value="1"/>
</dbReference>
<feature type="binding site" evidence="17">
    <location>
        <position position="266"/>
    </location>
    <ligand>
        <name>Zn(2+)</name>
        <dbReference type="ChEBI" id="CHEBI:29105"/>
    </ligand>
</feature>
<dbReference type="GO" id="GO:0000166">
    <property type="term" value="F:nucleotide binding"/>
    <property type="evidence" value="ECO:0007669"/>
    <property type="project" value="UniProtKB-KW"/>
</dbReference>
<evidence type="ECO:0000256" key="12">
    <source>
        <dbReference type="ARBA" id="ARBA00022833"/>
    </source>
</evidence>
<dbReference type="InterPro" id="IPR030963">
    <property type="entry name" value="DHQ_synth_fam"/>
</dbReference>
<dbReference type="InterPro" id="IPR030960">
    <property type="entry name" value="DHQS/DOIS_N"/>
</dbReference>
<feature type="binding site" evidence="17">
    <location>
        <begin position="108"/>
        <end position="112"/>
    </location>
    <ligand>
        <name>NAD(+)</name>
        <dbReference type="ChEBI" id="CHEBI:57540"/>
    </ligand>
</feature>
<dbReference type="EC" id="4.2.3.4" evidence="6 17"/>
<evidence type="ECO:0000256" key="15">
    <source>
        <dbReference type="ARBA" id="ARBA00023239"/>
    </source>
</evidence>
<dbReference type="Gene3D" id="3.40.50.1970">
    <property type="match status" value="1"/>
</dbReference>
<dbReference type="UniPathway" id="UPA00053">
    <property type="reaction ID" value="UER00085"/>
</dbReference>
<keyword evidence="8 17" id="KW-0963">Cytoplasm</keyword>
<dbReference type="InterPro" id="IPR016037">
    <property type="entry name" value="DHQ_synth_AroB"/>
</dbReference>
<comment type="subcellular location">
    <subcellularLocation>
        <location evidence="3 17">Cytoplasm</location>
    </subcellularLocation>
</comment>
<evidence type="ECO:0000256" key="13">
    <source>
        <dbReference type="ARBA" id="ARBA00023027"/>
    </source>
</evidence>
<dbReference type="InterPro" id="IPR056179">
    <property type="entry name" value="DHQS_C"/>
</dbReference>
<sequence>MRELVVDLGARSYPIRIGPGLLTTVGEHLRERGVGPERTLFVVTDEHVGPLHLERVRRALEGAGYRVAHVTVPAGERAKSLAVYARVIEAMIRAELDRKSVVLALGGGVVGDLAGFAAATFMRGVDYVQLPTTILAHDSSVGGKTGINHPLGKNLIGAFHQPLLVLYDTDTLKTLPPREVRSGLAEVVKHAAIGERAFFDWLLAQVDAVAAGDADALGEALYRGCRVKAQVVARDERETSLRAILNFGHTVGHALEALDGYAGLTHGEAVAIGMVAAAALSERLGVAVEPVAEPIRALLERFGLPTQVPARFDPARVLEAMRRDKKRQDGKLVMVLLAAIGQPVVVRDVPEAAVRAVLEDCRQQGD</sequence>
<dbReference type="FunFam" id="3.40.50.1970:FF:000001">
    <property type="entry name" value="3-dehydroquinate synthase"/>
    <property type="match status" value="1"/>
</dbReference>
<evidence type="ECO:0000256" key="11">
    <source>
        <dbReference type="ARBA" id="ARBA00022741"/>
    </source>
</evidence>
<proteinExistence type="inferred from homology"/>
<dbReference type="EMBL" id="BMOF01000010">
    <property type="protein sequence ID" value="GGJ96088.1"/>
    <property type="molecule type" value="Genomic_DNA"/>
</dbReference>
<evidence type="ECO:0000256" key="9">
    <source>
        <dbReference type="ARBA" id="ARBA00022605"/>
    </source>
</evidence>
<keyword evidence="11 17" id="KW-0547">Nucleotide-binding</keyword>
<comment type="caution">
    <text evidence="17">Lacks conserved residue(s) required for the propagation of feature annotation.</text>
</comment>
<dbReference type="GO" id="GO:0009423">
    <property type="term" value="P:chorismate biosynthetic process"/>
    <property type="evidence" value="ECO:0007669"/>
    <property type="project" value="UniProtKB-UniRule"/>
</dbReference>
<dbReference type="InterPro" id="IPR050071">
    <property type="entry name" value="Dehydroquinate_synthase"/>
</dbReference>
<dbReference type="Pfam" id="PF01761">
    <property type="entry name" value="DHQ_synthase"/>
    <property type="match status" value="1"/>
</dbReference>
<dbReference type="GO" id="GO:0008652">
    <property type="term" value="P:amino acid biosynthetic process"/>
    <property type="evidence" value="ECO:0007669"/>
    <property type="project" value="UniProtKB-KW"/>
</dbReference>
<evidence type="ECO:0000256" key="1">
    <source>
        <dbReference type="ARBA" id="ARBA00001393"/>
    </source>
</evidence>
<feature type="binding site" evidence="17">
    <location>
        <begin position="171"/>
        <end position="174"/>
    </location>
    <ligand>
        <name>NAD(+)</name>
        <dbReference type="ChEBI" id="CHEBI:57540"/>
    </ligand>
</feature>
<feature type="binding site" evidence="17">
    <location>
        <position position="144"/>
    </location>
    <ligand>
        <name>NAD(+)</name>
        <dbReference type="ChEBI" id="CHEBI:57540"/>
    </ligand>
</feature>
<evidence type="ECO:0000256" key="3">
    <source>
        <dbReference type="ARBA" id="ARBA00004496"/>
    </source>
</evidence>
<evidence type="ECO:0000256" key="5">
    <source>
        <dbReference type="ARBA" id="ARBA00005412"/>
    </source>
</evidence>
<comment type="cofactor">
    <cofactor evidence="17">
        <name>Co(2+)</name>
        <dbReference type="ChEBI" id="CHEBI:48828"/>
    </cofactor>
    <cofactor evidence="17">
        <name>Zn(2+)</name>
        <dbReference type="ChEBI" id="CHEBI:29105"/>
    </cofactor>
    <text evidence="17">Binds 1 divalent metal cation per subunit. Can use either Co(2+) or Zn(2+).</text>
</comment>
<dbReference type="SUPFAM" id="SSF56796">
    <property type="entry name" value="Dehydroquinate synthase-like"/>
    <property type="match status" value="1"/>
</dbReference>
<gene>
    <name evidence="17 20" type="primary">aroB</name>
    <name evidence="20" type="ORF">GCM10007043_07430</name>
</gene>
<comment type="caution">
    <text evidence="20">The sequence shown here is derived from an EMBL/GenBank/DDBJ whole genome shotgun (WGS) entry which is preliminary data.</text>
</comment>
<dbReference type="HAMAP" id="MF_00110">
    <property type="entry name" value="DHQ_synthase"/>
    <property type="match status" value="1"/>
</dbReference>
<dbReference type="GO" id="GO:0003856">
    <property type="term" value="F:3-dehydroquinate synthase activity"/>
    <property type="evidence" value="ECO:0007669"/>
    <property type="project" value="UniProtKB-UniRule"/>
</dbReference>
<keyword evidence="13 17" id="KW-0520">NAD</keyword>
<protein>
    <recommendedName>
        <fullName evidence="7 17">3-dehydroquinate synthase</fullName>
        <shortName evidence="17">DHQS</shortName>
        <ecNumber evidence="6 17">4.2.3.4</ecNumber>
    </recommendedName>
</protein>
<feature type="binding site" evidence="17">
    <location>
        <begin position="132"/>
        <end position="133"/>
    </location>
    <ligand>
        <name>NAD(+)</name>
        <dbReference type="ChEBI" id="CHEBI:57540"/>
    </ligand>
</feature>
<evidence type="ECO:0000256" key="14">
    <source>
        <dbReference type="ARBA" id="ARBA00023141"/>
    </source>
</evidence>
<evidence type="ECO:0000313" key="21">
    <source>
        <dbReference type="Proteomes" id="UP000637720"/>
    </source>
</evidence>
<dbReference type="NCBIfam" id="TIGR01357">
    <property type="entry name" value="aroB"/>
    <property type="match status" value="1"/>
</dbReference>
<dbReference type="PIRSF" id="PIRSF001455">
    <property type="entry name" value="DHQ_synth"/>
    <property type="match status" value="1"/>
</dbReference>